<dbReference type="Proteomes" id="UP001172082">
    <property type="component" value="Unassembled WGS sequence"/>
</dbReference>
<dbReference type="SUPFAM" id="SSF46689">
    <property type="entry name" value="Homeodomain-like"/>
    <property type="match status" value="1"/>
</dbReference>
<keyword evidence="1" id="KW-0805">Transcription regulation</keyword>
<accession>A0ABT8KVL0</accession>
<gene>
    <name evidence="5" type="ORF">QQ008_22540</name>
</gene>
<evidence type="ECO:0000313" key="5">
    <source>
        <dbReference type="EMBL" id="MDN5204188.1"/>
    </source>
</evidence>
<dbReference type="RefSeq" id="WP_346754212.1">
    <property type="nucleotide sequence ID" value="NZ_JAUJEA010000010.1"/>
</dbReference>
<dbReference type="SMART" id="SM00342">
    <property type="entry name" value="HTH_ARAC"/>
    <property type="match status" value="1"/>
</dbReference>
<evidence type="ECO:0000313" key="6">
    <source>
        <dbReference type="Proteomes" id="UP001172082"/>
    </source>
</evidence>
<dbReference type="Gene3D" id="1.10.10.60">
    <property type="entry name" value="Homeodomain-like"/>
    <property type="match status" value="2"/>
</dbReference>
<organism evidence="5 6">
    <name type="scientific">Splendidivirga corallicola</name>
    <dbReference type="NCBI Taxonomy" id="3051826"/>
    <lineage>
        <taxon>Bacteria</taxon>
        <taxon>Pseudomonadati</taxon>
        <taxon>Bacteroidota</taxon>
        <taxon>Cytophagia</taxon>
        <taxon>Cytophagales</taxon>
        <taxon>Splendidivirgaceae</taxon>
        <taxon>Splendidivirga</taxon>
    </lineage>
</organism>
<dbReference type="Gene3D" id="2.60.120.10">
    <property type="entry name" value="Jelly Rolls"/>
    <property type="match status" value="1"/>
</dbReference>
<dbReference type="EMBL" id="JAUJEA010000010">
    <property type="protein sequence ID" value="MDN5204188.1"/>
    <property type="molecule type" value="Genomic_DNA"/>
</dbReference>
<reference evidence="5" key="1">
    <citation type="submission" date="2023-06" db="EMBL/GenBank/DDBJ databases">
        <title>Genomic of Parafulvivirga corallium.</title>
        <authorList>
            <person name="Wang G."/>
        </authorList>
    </citation>
    <scope>NUCLEOTIDE SEQUENCE</scope>
    <source>
        <strain evidence="5">BMA10</strain>
    </source>
</reference>
<dbReference type="InterPro" id="IPR037923">
    <property type="entry name" value="HTH-like"/>
</dbReference>
<dbReference type="InterPro" id="IPR003313">
    <property type="entry name" value="AraC-bd"/>
</dbReference>
<evidence type="ECO:0000259" key="4">
    <source>
        <dbReference type="PROSITE" id="PS01124"/>
    </source>
</evidence>
<dbReference type="Pfam" id="PF02311">
    <property type="entry name" value="AraC_binding"/>
    <property type="match status" value="1"/>
</dbReference>
<name>A0ABT8KVL0_9BACT</name>
<keyword evidence="3" id="KW-0804">Transcription</keyword>
<sequence length="290" mass="33736">MSDIPLYSIPDPSVKFDGFKLYSLKSLAKNEPLYPEFPVKTNMPHRHDFYEICIFLKGTGTHEIDFSKFPINNHSIHFVTPGQVHLISNHQNAQGYILAFTEEFMALNRKLPDVKISEFSIPYLDMTVSDFKFVCNTLEAIKHEYSYPGEASEEIIKSCLYIIILKTKTLHNKITETKERINQNMNVVFRSFKDLIEKNYVTNQAVNYYADHLNVSPSYLNKITKKVCGRTASSLISDRVILEAKRLLTFSNMTSQEIAYYLMYNDPSYFSRMFKKKTGYSPTQFREMKL</sequence>
<protein>
    <submittedName>
        <fullName evidence="5">AraC family transcriptional regulator</fullName>
    </submittedName>
</protein>
<keyword evidence="6" id="KW-1185">Reference proteome</keyword>
<dbReference type="PANTHER" id="PTHR43280:SF32">
    <property type="entry name" value="TRANSCRIPTIONAL REGULATORY PROTEIN"/>
    <property type="match status" value="1"/>
</dbReference>
<dbReference type="Pfam" id="PF12833">
    <property type="entry name" value="HTH_18"/>
    <property type="match status" value="1"/>
</dbReference>
<dbReference type="PROSITE" id="PS01124">
    <property type="entry name" value="HTH_ARAC_FAMILY_2"/>
    <property type="match status" value="1"/>
</dbReference>
<evidence type="ECO:0000256" key="3">
    <source>
        <dbReference type="ARBA" id="ARBA00023163"/>
    </source>
</evidence>
<keyword evidence="2" id="KW-0238">DNA-binding</keyword>
<dbReference type="SUPFAM" id="SSF51215">
    <property type="entry name" value="Regulatory protein AraC"/>
    <property type="match status" value="1"/>
</dbReference>
<feature type="domain" description="HTH araC/xylS-type" evidence="4">
    <location>
        <begin position="190"/>
        <end position="288"/>
    </location>
</feature>
<dbReference type="InterPro" id="IPR018060">
    <property type="entry name" value="HTH_AraC"/>
</dbReference>
<proteinExistence type="predicted"/>
<comment type="caution">
    <text evidence="5">The sequence shown here is derived from an EMBL/GenBank/DDBJ whole genome shotgun (WGS) entry which is preliminary data.</text>
</comment>
<evidence type="ECO:0000256" key="1">
    <source>
        <dbReference type="ARBA" id="ARBA00023015"/>
    </source>
</evidence>
<dbReference type="PANTHER" id="PTHR43280">
    <property type="entry name" value="ARAC-FAMILY TRANSCRIPTIONAL REGULATOR"/>
    <property type="match status" value="1"/>
</dbReference>
<dbReference type="InterPro" id="IPR014710">
    <property type="entry name" value="RmlC-like_jellyroll"/>
</dbReference>
<evidence type="ECO:0000256" key="2">
    <source>
        <dbReference type="ARBA" id="ARBA00023125"/>
    </source>
</evidence>
<dbReference type="InterPro" id="IPR009057">
    <property type="entry name" value="Homeodomain-like_sf"/>
</dbReference>